<organism evidence="3">
    <name type="scientific">Anopheles triannulatus</name>
    <dbReference type="NCBI Taxonomy" id="58253"/>
    <lineage>
        <taxon>Eukaryota</taxon>
        <taxon>Metazoa</taxon>
        <taxon>Ecdysozoa</taxon>
        <taxon>Arthropoda</taxon>
        <taxon>Hexapoda</taxon>
        <taxon>Insecta</taxon>
        <taxon>Pterygota</taxon>
        <taxon>Neoptera</taxon>
        <taxon>Endopterygota</taxon>
        <taxon>Diptera</taxon>
        <taxon>Nematocera</taxon>
        <taxon>Culicoidea</taxon>
        <taxon>Culicidae</taxon>
        <taxon>Anophelinae</taxon>
        <taxon>Anopheles</taxon>
    </lineage>
</organism>
<evidence type="ECO:0000313" key="3">
    <source>
        <dbReference type="EMBL" id="MBW46932.1"/>
    </source>
</evidence>
<evidence type="ECO:0000256" key="1">
    <source>
        <dbReference type="SAM" id="MobiDB-lite"/>
    </source>
</evidence>
<dbReference type="AlphaFoldDB" id="A0A2M4B1T9"/>
<reference evidence="3" key="1">
    <citation type="submission" date="2018-01" db="EMBL/GenBank/DDBJ databases">
        <title>An insight into the sialome of Amazonian anophelines.</title>
        <authorList>
            <person name="Ribeiro J.M."/>
            <person name="Scarpassa V."/>
            <person name="Calvo E."/>
        </authorList>
    </citation>
    <scope>NUCLEOTIDE SEQUENCE</scope>
    <source>
        <tissue evidence="3">Salivary glands</tissue>
    </source>
</reference>
<feature type="signal peptide" evidence="2">
    <location>
        <begin position="1"/>
        <end position="35"/>
    </location>
</feature>
<accession>A0A2M4B1T9</accession>
<keyword evidence="2" id="KW-0732">Signal</keyword>
<dbReference type="EMBL" id="GGFK01013611">
    <property type="protein sequence ID" value="MBW46932.1"/>
    <property type="molecule type" value="Transcribed_RNA"/>
</dbReference>
<feature type="chain" id="PRO_5014597714" evidence="2">
    <location>
        <begin position="36"/>
        <end position="98"/>
    </location>
</feature>
<proteinExistence type="predicted"/>
<feature type="compositionally biased region" description="Basic and acidic residues" evidence="1">
    <location>
        <begin position="67"/>
        <end position="76"/>
    </location>
</feature>
<sequence length="98" mass="10947">MMVVMRMMMNSIFVVTVGRWFLLLDSIASGGKVEGDRLRDGGRTRRGTVRSRGLLGTTAWVATHRQERGRLPDRRGRCGSGTTVPIHAGNLTHRGRER</sequence>
<evidence type="ECO:0000256" key="2">
    <source>
        <dbReference type="SAM" id="SignalP"/>
    </source>
</evidence>
<protein>
    <submittedName>
        <fullName evidence="3">Putative secreted protein</fullName>
    </submittedName>
</protein>
<name>A0A2M4B1T9_9DIPT</name>
<feature type="region of interest" description="Disordered" evidence="1">
    <location>
        <begin position="67"/>
        <end position="98"/>
    </location>
</feature>